<feature type="domain" description="Cupin type-1" evidence="2">
    <location>
        <begin position="9"/>
        <end position="65"/>
    </location>
</feature>
<dbReference type="GO" id="GO:0004843">
    <property type="term" value="F:cysteine-type deubiquitinase activity"/>
    <property type="evidence" value="ECO:0007669"/>
    <property type="project" value="TreeGrafter"/>
</dbReference>
<dbReference type="InterPro" id="IPR014710">
    <property type="entry name" value="RmlC-like_jellyroll"/>
</dbReference>
<reference evidence="3" key="1">
    <citation type="submission" date="2015-06" db="UniProtKB">
        <authorList>
            <consortium name="EnsemblPlants"/>
        </authorList>
    </citation>
    <scope>IDENTIFICATION</scope>
</reference>
<dbReference type="PANTHER" id="PTHR12419">
    <property type="entry name" value="OTU DOMAIN CONTAINING PROTEIN"/>
    <property type="match status" value="1"/>
</dbReference>
<dbReference type="SUPFAM" id="SSF51182">
    <property type="entry name" value="RmlC-like cupins"/>
    <property type="match status" value="1"/>
</dbReference>
<dbReference type="AlphaFoldDB" id="R7W1V4"/>
<dbReference type="InterPro" id="IPR011051">
    <property type="entry name" value="RmlC_Cupin_sf"/>
</dbReference>
<evidence type="ECO:0000259" key="2">
    <source>
        <dbReference type="Pfam" id="PF00190"/>
    </source>
</evidence>
<dbReference type="InterPro" id="IPR006045">
    <property type="entry name" value="Cupin_1"/>
</dbReference>
<dbReference type="GO" id="GO:0016579">
    <property type="term" value="P:protein deubiquitination"/>
    <property type="evidence" value="ECO:0007669"/>
    <property type="project" value="TreeGrafter"/>
</dbReference>
<dbReference type="PANTHER" id="PTHR12419:SF111">
    <property type="entry name" value="OVARIAN TUMOR DOMAIN-CONTAINING DEUBIQUITINATING ENZYME 9"/>
    <property type="match status" value="1"/>
</dbReference>
<evidence type="ECO:0000256" key="1">
    <source>
        <dbReference type="ARBA" id="ARBA00010407"/>
    </source>
</evidence>
<proteinExistence type="inferred from homology"/>
<sequence length="262" mass="28414">MAVDLTPRQPAKAYGGEGGAYYEWSPAELPMLGVASIGAAKLALAAGGMSLPSYFESAKVAYVLQKKHRASVRVRATKKIAMCATAKGARLNNMVPVPRVPKTNGEIPSFDEAFSDHRRLLDKLVLYGLVELTVNGDDNCQFWALSDQFYRTPEHRRFVRQQVVNQGFGGDADGRREVHGLGGVVDADGAGHVYDGFLRPLVAWHEDDIDRGLLDLRARARDVTASQLKAATAIGQVWLIEAARCVSSQLQAARSGREGAAH</sequence>
<evidence type="ECO:0000313" key="3">
    <source>
        <dbReference type="EnsemblPlants" id="EMT12961"/>
    </source>
</evidence>
<dbReference type="Gene3D" id="3.90.70.80">
    <property type="match status" value="1"/>
</dbReference>
<protein>
    <submittedName>
        <fullName evidence="3">HVA22-like protein h</fullName>
    </submittedName>
</protein>
<dbReference type="EnsemblPlants" id="EMT12961">
    <property type="protein sequence ID" value="EMT12961"/>
    <property type="gene ID" value="F775_25233"/>
</dbReference>
<organism evidence="3">
    <name type="scientific">Aegilops tauschii</name>
    <name type="common">Tausch's goatgrass</name>
    <name type="synonym">Aegilops squarrosa</name>
    <dbReference type="NCBI Taxonomy" id="37682"/>
    <lineage>
        <taxon>Eukaryota</taxon>
        <taxon>Viridiplantae</taxon>
        <taxon>Streptophyta</taxon>
        <taxon>Embryophyta</taxon>
        <taxon>Tracheophyta</taxon>
        <taxon>Spermatophyta</taxon>
        <taxon>Magnoliopsida</taxon>
        <taxon>Liliopsida</taxon>
        <taxon>Poales</taxon>
        <taxon>Poaceae</taxon>
        <taxon>BOP clade</taxon>
        <taxon>Pooideae</taxon>
        <taxon>Triticodae</taxon>
        <taxon>Triticeae</taxon>
        <taxon>Triticinae</taxon>
        <taxon>Aegilops</taxon>
    </lineage>
</organism>
<dbReference type="Pfam" id="PF00190">
    <property type="entry name" value="Cupin_1"/>
    <property type="match status" value="1"/>
</dbReference>
<dbReference type="Gene3D" id="2.60.120.10">
    <property type="entry name" value="Jelly Rolls"/>
    <property type="match status" value="1"/>
</dbReference>
<dbReference type="ExpressionAtlas" id="R7W1V4">
    <property type="expression patterns" value="baseline"/>
</dbReference>
<accession>R7W1V4</accession>
<comment type="similarity">
    <text evidence="1">Belongs to the peptidase C85 family.</text>
</comment>
<name>R7W1V4_AEGTA</name>
<dbReference type="InterPro" id="IPR050704">
    <property type="entry name" value="Peptidase_C85-like"/>
</dbReference>